<dbReference type="SUPFAM" id="SSF56219">
    <property type="entry name" value="DNase I-like"/>
    <property type="match status" value="1"/>
</dbReference>
<organism evidence="2 3">
    <name type="scientific">Corynebacterium otitidis ATCC 51513</name>
    <dbReference type="NCBI Taxonomy" id="883169"/>
    <lineage>
        <taxon>Bacteria</taxon>
        <taxon>Bacillati</taxon>
        <taxon>Actinomycetota</taxon>
        <taxon>Actinomycetes</taxon>
        <taxon>Mycobacteriales</taxon>
        <taxon>Corynebacteriaceae</taxon>
        <taxon>Corynebacterium</taxon>
    </lineage>
</organism>
<evidence type="ECO:0000259" key="1">
    <source>
        <dbReference type="Pfam" id="PF03372"/>
    </source>
</evidence>
<proteinExistence type="predicted"/>
<comment type="caution">
    <text evidence="2">The sequence shown here is derived from an EMBL/GenBank/DDBJ whole genome shotgun (WGS) entry which is preliminary data.</text>
</comment>
<dbReference type="InterPro" id="IPR036691">
    <property type="entry name" value="Endo/exonu/phosph_ase_sf"/>
</dbReference>
<dbReference type="GO" id="GO:0003824">
    <property type="term" value="F:catalytic activity"/>
    <property type="evidence" value="ECO:0007669"/>
    <property type="project" value="InterPro"/>
</dbReference>
<feature type="domain" description="Endonuclease/exonuclease/phosphatase" evidence="1">
    <location>
        <begin position="35"/>
        <end position="308"/>
    </location>
</feature>
<dbReference type="Gene3D" id="3.60.10.10">
    <property type="entry name" value="Endonuclease/exonuclease/phosphatase"/>
    <property type="match status" value="1"/>
</dbReference>
<accession>I7IWM7</accession>
<name>I7IWM7_9CORY</name>
<dbReference type="EMBL" id="CAJZ01000047">
    <property type="protein sequence ID" value="CCI83088.1"/>
    <property type="molecule type" value="Genomic_DNA"/>
</dbReference>
<dbReference type="Proteomes" id="UP000011016">
    <property type="component" value="Unassembled WGS sequence"/>
</dbReference>
<dbReference type="PANTHER" id="PTHR41349">
    <property type="match status" value="1"/>
</dbReference>
<sequence length="318" mass="34515">MCLRCDEPPPHPSRGGLLNVADEKGCTMTEIVCQSWNLWFGGARVRDGHDKIVATSRSFPADLCLYQETAFELAGNASRELGRNHAQQGWDTAVAASGGVELASTDTAPFATAAWLRVEGSPVLAWSVHLAPHDYGPYAALAGKPEAEVHAAPGEERRLAQIRRVLEETDRLLDGRKLPVIIGGDFNCPATADWVAREDRPNVSWPATDAVLAAGFVEAFRAVHSDPVSQPGDTWSPIEPADREPRDRIDFVFVRGFEPVSARTIGCRADEEPDDRSGTEESASAFTRVEGPCSLIPDHAGNNYPSDHQLLETVLRLG</sequence>
<dbReference type="InterPro" id="IPR005135">
    <property type="entry name" value="Endo/exonuclease/phosphatase"/>
</dbReference>
<evidence type="ECO:0000313" key="2">
    <source>
        <dbReference type="EMBL" id="CCI83088.1"/>
    </source>
</evidence>
<dbReference type="AlphaFoldDB" id="I7IWM7"/>
<protein>
    <recommendedName>
        <fullName evidence="1">Endonuclease/exonuclease/phosphatase domain-containing protein</fullName>
    </recommendedName>
</protein>
<dbReference type="Pfam" id="PF03372">
    <property type="entry name" value="Exo_endo_phos"/>
    <property type="match status" value="1"/>
</dbReference>
<dbReference type="PANTHER" id="PTHR41349:SF1">
    <property type="entry name" value="PROTEIN CBG08683"/>
    <property type="match status" value="1"/>
</dbReference>
<reference evidence="2 3" key="1">
    <citation type="journal article" date="2012" name="J. Bacteriol.">
        <title>Draft Genome Sequence of Turicella otitidis ATCC 51513, Isolated from Middle Ear Fluid from a Child with Otitis Media.</title>
        <authorList>
            <person name="Brinkrolf K."/>
            <person name="Schneider J."/>
            <person name="Knecht M."/>
            <person name="Ruckert C."/>
            <person name="Tauch A."/>
        </authorList>
    </citation>
    <scope>NUCLEOTIDE SEQUENCE [LARGE SCALE GENOMIC DNA]</scope>
    <source>
        <strain evidence="2 3">ATCC 51513</strain>
    </source>
</reference>
<evidence type="ECO:0000313" key="3">
    <source>
        <dbReference type="Proteomes" id="UP000011016"/>
    </source>
</evidence>
<gene>
    <name evidence="2" type="ORF">BN46_0340</name>
</gene>